<organism evidence="1 2">
    <name type="scientific">Lentzea jiangxiensis</name>
    <dbReference type="NCBI Taxonomy" id="641025"/>
    <lineage>
        <taxon>Bacteria</taxon>
        <taxon>Bacillati</taxon>
        <taxon>Actinomycetota</taxon>
        <taxon>Actinomycetes</taxon>
        <taxon>Pseudonocardiales</taxon>
        <taxon>Pseudonocardiaceae</taxon>
        <taxon>Lentzea</taxon>
    </lineage>
</organism>
<gene>
    <name evidence="1" type="ORF">SAMN05421507_10431</name>
</gene>
<protein>
    <submittedName>
        <fullName evidence="1">Uncharacterized protein</fullName>
    </submittedName>
</protein>
<name>A0A1H0ML16_9PSEU</name>
<keyword evidence="2" id="KW-1185">Reference proteome</keyword>
<dbReference type="EMBL" id="FNIX01000004">
    <property type="protein sequence ID" value="SDO81034.1"/>
    <property type="molecule type" value="Genomic_DNA"/>
</dbReference>
<dbReference type="STRING" id="641025.SAMN05421507_10431"/>
<dbReference type="AlphaFoldDB" id="A0A1H0ML16"/>
<proteinExistence type="predicted"/>
<dbReference type="Proteomes" id="UP000199691">
    <property type="component" value="Unassembled WGS sequence"/>
</dbReference>
<sequence length="183" mass="19831">MTVSALTRLRLVQIGLEHGTNLPNGVVYTPPCGCKIAHRRDSMSWAMGVTVLVGGQRMIVENSAIEVALHLADVDLSTRPSGAVLAAALLDVVDRFGVEHLAQLGKRHYANDLAVTSGEITAAQWRKTTKELFGSARRADKLIFPKVRVLDYVRDALNAACASHMEIPVQRRAVSARRVPVAA</sequence>
<evidence type="ECO:0000313" key="2">
    <source>
        <dbReference type="Proteomes" id="UP000199691"/>
    </source>
</evidence>
<accession>A0A1H0ML16</accession>
<evidence type="ECO:0000313" key="1">
    <source>
        <dbReference type="EMBL" id="SDO81034.1"/>
    </source>
</evidence>
<reference evidence="2" key="1">
    <citation type="submission" date="2016-10" db="EMBL/GenBank/DDBJ databases">
        <authorList>
            <person name="Varghese N."/>
            <person name="Submissions S."/>
        </authorList>
    </citation>
    <scope>NUCLEOTIDE SEQUENCE [LARGE SCALE GENOMIC DNA]</scope>
    <source>
        <strain evidence="2">CGMCC 4.6609</strain>
    </source>
</reference>
<dbReference type="RefSeq" id="WP_090097292.1">
    <property type="nucleotide sequence ID" value="NZ_FNIX01000004.1"/>
</dbReference>